<sequence length="217" mass="24402">MKETERLHNNANSKNNYDGRPQPELVIPSPSDFPDLAVMLKAAFQEKNGCSSTDKAINNALKAYQQYRDEYPQKLEHCRVIKQNGIVMAGCQLQVAGDPGDFSFPAYARHELQPGEVYVEWIACHPDHTGKGLGSMLLRWATDFATHTVGAKVLTLDVMKKNVGAVRLYERKGFCIKQNKDAVDAFFEGLLVFCCLGCKYWTVLNMEKPLEVEPETK</sequence>
<evidence type="ECO:0000259" key="2">
    <source>
        <dbReference type="PROSITE" id="PS51186"/>
    </source>
</evidence>
<accession>A0A9N8EL09</accession>
<dbReference type="InterPro" id="IPR000182">
    <property type="entry name" value="GNAT_dom"/>
</dbReference>
<protein>
    <submittedName>
        <fullName evidence="3">FR47-like protein</fullName>
    </submittedName>
</protein>
<dbReference type="GO" id="GO:0016747">
    <property type="term" value="F:acyltransferase activity, transferring groups other than amino-acyl groups"/>
    <property type="evidence" value="ECO:0007669"/>
    <property type="project" value="InterPro"/>
</dbReference>
<organism evidence="3 4">
    <name type="scientific">Seminavis robusta</name>
    <dbReference type="NCBI Taxonomy" id="568900"/>
    <lineage>
        <taxon>Eukaryota</taxon>
        <taxon>Sar</taxon>
        <taxon>Stramenopiles</taxon>
        <taxon>Ochrophyta</taxon>
        <taxon>Bacillariophyta</taxon>
        <taxon>Bacillariophyceae</taxon>
        <taxon>Bacillariophycidae</taxon>
        <taxon>Naviculales</taxon>
        <taxon>Naviculaceae</taxon>
        <taxon>Seminavis</taxon>
    </lineage>
</organism>
<dbReference type="PANTHER" id="PTHR43617">
    <property type="entry name" value="L-AMINO ACID N-ACETYLTRANSFERASE"/>
    <property type="match status" value="1"/>
</dbReference>
<dbReference type="PROSITE" id="PS51186">
    <property type="entry name" value="GNAT"/>
    <property type="match status" value="1"/>
</dbReference>
<evidence type="ECO:0000256" key="1">
    <source>
        <dbReference type="SAM" id="MobiDB-lite"/>
    </source>
</evidence>
<dbReference type="Pfam" id="PF00583">
    <property type="entry name" value="Acetyltransf_1"/>
    <property type="match status" value="1"/>
</dbReference>
<dbReference type="CDD" id="cd04301">
    <property type="entry name" value="NAT_SF"/>
    <property type="match status" value="1"/>
</dbReference>
<gene>
    <name evidence="3" type="ORF">SEMRO_1447_G273600.1</name>
</gene>
<dbReference type="InterPro" id="IPR016181">
    <property type="entry name" value="Acyl_CoA_acyltransferase"/>
</dbReference>
<feature type="region of interest" description="Disordered" evidence="1">
    <location>
        <begin position="1"/>
        <end position="28"/>
    </location>
</feature>
<dbReference type="OrthoDB" id="46490at2759"/>
<reference evidence="3" key="1">
    <citation type="submission" date="2020-06" db="EMBL/GenBank/DDBJ databases">
        <authorList>
            <consortium name="Plant Systems Biology data submission"/>
        </authorList>
    </citation>
    <scope>NUCLEOTIDE SEQUENCE</scope>
    <source>
        <strain evidence="3">D6</strain>
    </source>
</reference>
<dbReference type="InterPro" id="IPR050276">
    <property type="entry name" value="MshD_Acetyltransferase"/>
</dbReference>
<dbReference type="Gene3D" id="3.40.630.30">
    <property type="match status" value="1"/>
</dbReference>
<dbReference type="AlphaFoldDB" id="A0A9N8EL09"/>
<dbReference type="SUPFAM" id="SSF55729">
    <property type="entry name" value="Acyl-CoA N-acyltransferases (Nat)"/>
    <property type="match status" value="1"/>
</dbReference>
<proteinExistence type="predicted"/>
<name>A0A9N8EL09_9STRA</name>
<feature type="domain" description="N-acetyltransferase" evidence="2">
    <location>
        <begin position="23"/>
        <end position="211"/>
    </location>
</feature>
<evidence type="ECO:0000313" key="3">
    <source>
        <dbReference type="EMBL" id="CAB9523717.1"/>
    </source>
</evidence>
<keyword evidence="4" id="KW-1185">Reference proteome</keyword>
<dbReference type="Proteomes" id="UP001153069">
    <property type="component" value="Unassembled WGS sequence"/>
</dbReference>
<dbReference type="EMBL" id="CAICTM010001445">
    <property type="protein sequence ID" value="CAB9523717.1"/>
    <property type="molecule type" value="Genomic_DNA"/>
</dbReference>
<evidence type="ECO:0000313" key="4">
    <source>
        <dbReference type="Proteomes" id="UP001153069"/>
    </source>
</evidence>
<comment type="caution">
    <text evidence="3">The sequence shown here is derived from an EMBL/GenBank/DDBJ whole genome shotgun (WGS) entry which is preliminary data.</text>
</comment>